<dbReference type="Proteomes" id="UP000019118">
    <property type="component" value="Unassembled WGS sequence"/>
</dbReference>
<evidence type="ECO:0000313" key="3">
    <source>
        <dbReference type="Proteomes" id="UP000019118"/>
    </source>
</evidence>
<feature type="signal peptide" evidence="1">
    <location>
        <begin position="1"/>
        <end position="19"/>
    </location>
</feature>
<organism evidence="2 3">
    <name type="scientific">Dendroctonus ponderosae</name>
    <name type="common">Mountain pine beetle</name>
    <dbReference type="NCBI Taxonomy" id="77166"/>
    <lineage>
        <taxon>Eukaryota</taxon>
        <taxon>Metazoa</taxon>
        <taxon>Ecdysozoa</taxon>
        <taxon>Arthropoda</taxon>
        <taxon>Hexapoda</taxon>
        <taxon>Insecta</taxon>
        <taxon>Pterygota</taxon>
        <taxon>Neoptera</taxon>
        <taxon>Endopterygota</taxon>
        <taxon>Coleoptera</taxon>
        <taxon>Polyphaga</taxon>
        <taxon>Cucujiformia</taxon>
        <taxon>Curculionidae</taxon>
        <taxon>Scolytinae</taxon>
        <taxon>Dendroctonus</taxon>
    </lineage>
</organism>
<dbReference type="KEGG" id="dpa:109537552"/>
<reference evidence="2" key="2">
    <citation type="submission" date="2024-08" db="UniProtKB">
        <authorList>
            <consortium name="EnsemblMetazoa"/>
        </authorList>
    </citation>
    <scope>IDENTIFICATION</scope>
</reference>
<keyword evidence="1" id="KW-0732">Signal</keyword>
<name>A0AAR5PFQ8_DENPD</name>
<evidence type="ECO:0000256" key="1">
    <source>
        <dbReference type="SAM" id="SignalP"/>
    </source>
</evidence>
<keyword evidence="3" id="KW-1185">Reference proteome</keyword>
<feature type="chain" id="PRO_5043692146" evidence="1">
    <location>
        <begin position="20"/>
        <end position="120"/>
    </location>
</feature>
<reference evidence="3" key="1">
    <citation type="journal article" date="2013" name="Genome Biol.">
        <title>Draft genome of the mountain pine beetle, Dendroctonus ponderosae Hopkins, a major forest pest.</title>
        <authorList>
            <person name="Keeling C.I."/>
            <person name="Yuen M.M."/>
            <person name="Liao N.Y."/>
            <person name="Docking T.R."/>
            <person name="Chan S.K."/>
            <person name="Taylor G.A."/>
            <person name="Palmquist D.L."/>
            <person name="Jackman S.D."/>
            <person name="Nguyen A."/>
            <person name="Li M."/>
            <person name="Henderson H."/>
            <person name="Janes J.K."/>
            <person name="Zhao Y."/>
            <person name="Pandoh P."/>
            <person name="Moore R."/>
            <person name="Sperling F.A."/>
            <person name="Huber D.P."/>
            <person name="Birol I."/>
            <person name="Jones S.J."/>
            <person name="Bohlmann J."/>
        </authorList>
    </citation>
    <scope>NUCLEOTIDE SEQUENCE</scope>
</reference>
<dbReference type="GeneID" id="109537552"/>
<dbReference type="EnsemblMetazoa" id="XM_019904331.1">
    <property type="protein sequence ID" value="XP_019759890.1"/>
    <property type="gene ID" value="LOC109537552"/>
</dbReference>
<dbReference type="AlphaFoldDB" id="A0AAR5PFQ8"/>
<sequence length="120" mass="12757">MKLTIFSLLLIAACSLMEASPCDDCLECYTVPPQCALKGFNTKQALYKRYPLLYRLYENKCKLYCNKLNGGACSCSAPLAVSGASAPAPVAPLQATLPPEVITALFAGQLQPEGSCPCCS</sequence>
<protein>
    <submittedName>
        <fullName evidence="2">Uncharacterized protein</fullName>
    </submittedName>
</protein>
<proteinExistence type="predicted"/>
<evidence type="ECO:0000313" key="2">
    <source>
        <dbReference type="EnsemblMetazoa" id="XP_019759890.1"/>
    </source>
</evidence>
<accession>A0AAR5PFQ8</accession>